<accession>A0A7W3IZK2</accession>
<feature type="chain" id="PRO_5038356899" description="Lipoprotein" evidence="1">
    <location>
        <begin position="21"/>
        <end position="147"/>
    </location>
</feature>
<evidence type="ECO:0000256" key="1">
    <source>
        <dbReference type="SAM" id="SignalP"/>
    </source>
</evidence>
<keyword evidence="1" id="KW-0732">Signal</keyword>
<dbReference type="PROSITE" id="PS51257">
    <property type="entry name" value="PROKAR_LIPOPROTEIN"/>
    <property type="match status" value="1"/>
</dbReference>
<dbReference type="Proteomes" id="UP000580910">
    <property type="component" value="Unassembled WGS sequence"/>
</dbReference>
<feature type="signal peptide" evidence="1">
    <location>
        <begin position="1"/>
        <end position="20"/>
    </location>
</feature>
<evidence type="ECO:0008006" key="4">
    <source>
        <dbReference type="Google" id="ProtNLM"/>
    </source>
</evidence>
<dbReference type="AlphaFoldDB" id="A0A7W3IZK2"/>
<gene>
    <name evidence="2" type="ORF">FB382_001862</name>
</gene>
<proteinExistence type="predicted"/>
<evidence type="ECO:0000313" key="3">
    <source>
        <dbReference type="Proteomes" id="UP000580910"/>
    </source>
</evidence>
<dbReference type="EMBL" id="JACGXA010000001">
    <property type="protein sequence ID" value="MBA8803571.1"/>
    <property type="molecule type" value="Genomic_DNA"/>
</dbReference>
<protein>
    <recommendedName>
        <fullName evidence="4">Lipoprotein</fullName>
    </recommendedName>
</protein>
<comment type="caution">
    <text evidence="2">The sequence shown here is derived from an EMBL/GenBank/DDBJ whole genome shotgun (WGS) entry which is preliminary data.</text>
</comment>
<dbReference type="RefSeq" id="WP_182538608.1">
    <property type="nucleotide sequence ID" value="NZ_JACGXA010000001.1"/>
</dbReference>
<evidence type="ECO:0000313" key="2">
    <source>
        <dbReference type="EMBL" id="MBA8803571.1"/>
    </source>
</evidence>
<reference evidence="2 3" key="1">
    <citation type="submission" date="2020-07" db="EMBL/GenBank/DDBJ databases">
        <title>Sequencing the genomes of 1000 actinobacteria strains.</title>
        <authorList>
            <person name="Klenk H.-P."/>
        </authorList>
    </citation>
    <scope>NUCLEOTIDE SEQUENCE [LARGE SCALE GENOMIC DNA]</scope>
    <source>
        <strain evidence="2 3">DSM 21349</strain>
    </source>
</reference>
<sequence>MSLRGIALGIALASSLTASGCATEAPSQSRGPVSDRCLHPRADLRALQVKVDELTTAAGADGLRPSPTKYGSDGPDSWWYANAFDDSAGRAWDSAQRDLAMQVAENIRLAARVVVNSSECWDAVEVARAQEILDGHLADVLAGSHGG</sequence>
<keyword evidence="3" id="KW-1185">Reference proteome</keyword>
<organism evidence="2 3">
    <name type="scientific">Nocardioides ginsengisegetis</name>
    <dbReference type="NCBI Taxonomy" id="661491"/>
    <lineage>
        <taxon>Bacteria</taxon>
        <taxon>Bacillati</taxon>
        <taxon>Actinomycetota</taxon>
        <taxon>Actinomycetes</taxon>
        <taxon>Propionibacteriales</taxon>
        <taxon>Nocardioidaceae</taxon>
        <taxon>Nocardioides</taxon>
    </lineage>
</organism>
<name>A0A7W3IZK2_9ACTN</name>